<dbReference type="GO" id="GO:0044183">
    <property type="term" value="F:protein folding chaperone"/>
    <property type="evidence" value="ECO:0007669"/>
    <property type="project" value="TreeGrafter"/>
</dbReference>
<dbReference type="AlphaFoldDB" id="A0A971RZK8"/>
<dbReference type="SUPFAM" id="SSF49493">
    <property type="entry name" value="HSP40/DnaJ peptide-binding domain"/>
    <property type="match status" value="1"/>
</dbReference>
<dbReference type="SUPFAM" id="SSF46565">
    <property type="entry name" value="Chaperone J-domain"/>
    <property type="match status" value="1"/>
</dbReference>
<dbReference type="GO" id="GO:0051082">
    <property type="term" value="F:unfolded protein binding"/>
    <property type="evidence" value="ECO:0007669"/>
    <property type="project" value="InterPro"/>
</dbReference>
<dbReference type="InterPro" id="IPR036869">
    <property type="entry name" value="J_dom_sf"/>
</dbReference>
<dbReference type="PROSITE" id="PS50076">
    <property type="entry name" value="DNAJ_2"/>
    <property type="match status" value="1"/>
</dbReference>
<evidence type="ECO:0000259" key="1">
    <source>
        <dbReference type="PROSITE" id="PS50076"/>
    </source>
</evidence>
<dbReference type="PANTHER" id="PTHR43948">
    <property type="entry name" value="DNAJ HOMOLOG SUBFAMILY B"/>
    <property type="match status" value="1"/>
</dbReference>
<reference evidence="2" key="2">
    <citation type="submission" date="2020-01" db="EMBL/GenBank/DDBJ databases">
        <authorList>
            <person name="Campanaro S."/>
        </authorList>
    </citation>
    <scope>NUCLEOTIDE SEQUENCE</scope>
    <source>
        <strain evidence="2">AS06rmzACSIP_7</strain>
    </source>
</reference>
<accession>A0A971RZK8</accession>
<dbReference type="GO" id="GO:0005737">
    <property type="term" value="C:cytoplasm"/>
    <property type="evidence" value="ECO:0007669"/>
    <property type="project" value="TreeGrafter"/>
</dbReference>
<protein>
    <submittedName>
        <fullName evidence="2">J domain-containing protein</fullName>
    </submittedName>
</protein>
<sequence>MKQKDYYRVLSIEREATPQQIKEAYRRLAFEYHPDRNEGDKDAVEKMKELNEAYAVLSDPEKKRRYDRLREDYGPDAYDRFRQNYTEQDIFRGSDINQVFEEMARSFGFRHFDDIFRDFYGQGYRSFEFRRPGVFGRGFLFFGFPERGQNRLTGSMQKGITGLLGNLAGYLLKNALGVQEEKQAQDRYDVITLDAEEGRQGIKVPYTDRVTSRRFVITIPVGVREGQVIRLKGAAGDNGQGRRTGDLYLKVRFRRGIFEKAKRLYMKLTR</sequence>
<dbReference type="Pfam" id="PF01556">
    <property type="entry name" value="DnaJ_C"/>
    <property type="match status" value="1"/>
</dbReference>
<dbReference type="SMART" id="SM00271">
    <property type="entry name" value="DnaJ"/>
    <property type="match status" value="1"/>
</dbReference>
<dbReference type="PANTHER" id="PTHR43948:SF10">
    <property type="entry name" value="MRJ, ISOFORM E"/>
    <property type="match status" value="1"/>
</dbReference>
<dbReference type="Gene3D" id="1.10.287.110">
    <property type="entry name" value="DnaJ domain"/>
    <property type="match status" value="1"/>
</dbReference>
<organism evidence="2 3">
    <name type="scientific">Syntrophorhabdus aromaticivorans</name>
    <dbReference type="NCBI Taxonomy" id="328301"/>
    <lineage>
        <taxon>Bacteria</taxon>
        <taxon>Pseudomonadati</taxon>
        <taxon>Thermodesulfobacteriota</taxon>
        <taxon>Syntrophorhabdia</taxon>
        <taxon>Syntrophorhabdales</taxon>
        <taxon>Syntrophorhabdaceae</taxon>
        <taxon>Syntrophorhabdus</taxon>
    </lineage>
</organism>
<dbReference type="CDD" id="cd06257">
    <property type="entry name" value="DnaJ"/>
    <property type="match status" value="1"/>
</dbReference>
<gene>
    <name evidence="2" type="ORF">GXY80_02795</name>
</gene>
<dbReference type="EMBL" id="JAAYEE010000048">
    <property type="protein sequence ID" value="NLW34398.1"/>
    <property type="molecule type" value="Genomic_DNA"/>
</dbReference>
<reference evidence="2" key="1">
    <citation type="journal article" date="2020" name="Biotechnol. Biofuels">
        <title>New insights from the biogas microbiome by comprehensive genome-resolved metagenomics of nearly 1600 species originating from multiple anaerobic digesters.</title>
        <authorList>
            <person name="Campanaro S."/>
            <person name="Treu L."/>
            <person name="Rodriguez-R L.M."/>
            <person name="Kovalovszki A."/>
            <person name="Ziels R.M."/>
            <person name="Maus I."/>
            <person name="Zhu X."/>
            <person name="Kougias P.G."/>
            <person name="Basile A."/>
            <person name="Luo G."/>
            <person name="Schluter A."/>
            <person name="Konstantinidis K.T."/>
            <person name="Angelidaki I."/>
        </authorList>
    </citation>
    <scope>NUCLEOTIDE SEQUENCE</scope>
    <source>
        <strain evidence="2">AS06rmzACSIP_7</strain>
    </source>
</reference>
<dbReference type="Proteomes" id="UP000777265">
    <property type="component" value="Unassembled WGS sequence"/>
</dbReference>
<dbReference type="Pfam" id="PF00226">
    <property type="entry name" value="DnaJ"/>
    <property type="match status" value="1"/>
</dbReference>
<feature type="domain" description="J" evidence="1">
    <location>
        <begin position="5"/>
        <end position="70"/>
    </location>
</feature>
<dbReference type="InterPro" id="IPR001623">
    <property type="entry name" value="DnaJ_domain"/>
</dbReference>
<dbReference type="PRINTS" id="PR00625">
    <property type="entry name" value="JDOMAIN"/>
</dbReference>
<name>A0A971RZK8_9BACT</name>
<dbReference type="GO" id="GO:0051087">
    <property type="term" value="F:protein-folding chaperone binding"/>
    <property type="evidence" value="ECO:0007669"/>
    <property type="project" value="TreeGrafter"/>
</dbReference>
<dbReference type="Gene3D" id="2.60.260.20">
    <property type="entry name" value="Urease metallochaperone UreE, N-terminal domain"/>
    <property type="match status" value="1"/>
</dbReference>
<dbReference type="InterPro" id="IPR008971">
    <property type="entry name" value="HSP40/DnaJ_pept-bd"/>
</dbReference>
<evidence type="ECO:0000313" key="2">
    <source>
        <dbReference type="EMBL" id="NLW34398.1"/>
    </source>
</evidence>
<comment type="caution">
    <text evidence="2">The sequence shown here is derived from an EMBL/GenBank/DDBJ whole genome shotgun (WGS) entry which is preliminary data.</text>
</comment>
<dbReference type="InterPro" id="IPR002939">
    <property type="entry name" value="DnaJ_C"/>
</dbReference>
<evidence type="ECO:0000313" key="3">
    <source>
        <dbReference type="Proteomes" id="UP000777265"/>
    </source>
</evidence>
<proteinExistence type="predicted"/>